<dbReference type="STRING" id="1185767.IIF7_18879"/>
<dbReference type="AlphaFoldDB" id="A0A1Y1T007"/>
<reference evidence="1 2" key="1">
    <citation type="submission" date="2013-04" db="EMBL/GenBank/DDBJ databases">
        <title>Zunongwangia sp. 22II14-10F7 Genome Sequencing.</title>
        <authorList>
            <person name="Lai Q."/>
            <person name="Shao Z."/>
        </authorList>
    </citation>
    <scope>NUCLEOTIDE SEQUENCE [LARGE SCALE GENOMIC DNA]</scope>
    <source>
        <strain evidence="1 2">22II14-10F7</strain>
    </source>
</reference>
<accession>A0A1Y1T007</accession>
<sequence length="62" mass="7303">MAYDGLRNEGTPWNHKRVYRVYKKFGLSLKKRLVARIKQPLEAPVASNHNLAIVSFRYKPFK</sequence>
<evidence type="ECO:0000313" key="1">
    <source>
        <dbReference type="EMBL" id="ORL43833.1"/>
    </source>
</evidence>
<proteinExistence type="predicted"/>
<comment type="caution">
    <text evidence="1">The sequence shown here is derived from an EMBL/GenBank/DDBJ whole genome shotgun (WGS) entry which is preliminary data.</text>
</comment>
<organism evidence="1 2">
    <name type="scientific">Zunongwangia atlantica 22II14-10F7</name>
    <dbReference type="NCBI Taxonomy" id="1185767"/>
    <lineage>
        <taxon>Bacteria</taxon>
        <taxon>Pseudomonadati</taxon>
        <taxon>Bacteroidota</taxon>
        <taxon>Flavobacteriia</taxon>
        <taxon>Flavobacteriales</taxon>
        <taxon>Flavobacteriaceae</taxon>
        <taxon>Zunongwangia</taxon>
    </lineage>
</organism>
<dbReference type="Proteomes" id="UP000192746">
    <property type="component" value="Unassembled WGS sequence"/>
</dbReference>
<keyword evidence="2" id="KW-1185">Reference proteome</keyword>
<evidence type="ECO:0000313" key="2">
    <source>
        <dbReference type="Proteomes" id="UP000192746"/>
    </source>
</evidence>
<name>A0A1Y1T007_9FLAO</name>
<gene>
    <name evidence="1" type="ORF">IIF7_18879</name>
</gene>
<protein>
    <submittedName>
        <fullName evidence="1">Integrase core domain contained protein</fullName>
    </submittedName>
</protein>
<dbReference type="EMBL" id="ARYN01000024">
    <property type="protein sequence ID" value="ORL43833.1"/>
    <property type="molecule type" value="Genomic_DNA"/>
</dbReference>